<evidence type="ECO:0000259" key="4">
    <source>
        <dbReference type="PROSITE" id="PS51720"/>
    </source>
</evidence>
<evidence type="ECO:0000313" key="6">
    <source>
        <dbReference type="Proteomes" id="UP000230750"/>
    </source>
</evidence>
<keyword evidence="3" id="KW-0342">GTP-binding</keyword>
<dbReference type="SUPFAM" id="SSF52540">
    <property type="entry name" value="P-loop containing nucleoside triphosphate hydrolases"/>
    <property type="match status" value="1"/>
</dbReference>
<evidence type="ECO:0000313" key="5">
    <source>
        <dbReference type="EMBL" id="PIK50079.1"/>
    </source>
</evidence>
<evidence type="ECO:0000256" key="3">
    <source>
        <dbReference type="ARBA" id="ARBA00023134"/>
    </source>
</evidence>
<comment type="caution">
    <text evidence="5">The sequence shown here is derived from an EMBL/GenBank/DDBJ whole genome shotgun (WGS) entry which is preliminary data.</text>
</comment>
<protein>
    <submittedName>
        <fullName evidence="5">Putative GTPase IMAP family member 8-like</fullName>
    </submittedName>
</protein>
<dbReference type="PANTHER" id="PTHR10903:SF184">
    <property type="entry name" value="GTP-BINDING PROTEIN A"/>
    <property type="match status" value="1"/>
</dbReference>
<gene>
    <name evidence="5" type="ORF">BSL78_13005</name>
</gene>
<keyword evidence="6" id="KW-1185">Reference proteome</keyword>
<accession>A0A2G8KQ08</accession>
<dbReference type="GO" id="GO:0005525">
    <property type="term" value="F:GTP binding"/>
    <property type="evidence" value="ECO:0007669"/>
    <property type="project" value="UniProtKB-KW"/>
</dbReference>
<dbReference type="PANTHER" id="PTHR10903">
    <property type="entry name" value="GTPASE, IMAP FAMILY MEMBER-RELATED"/>
    <property type="match status" value="1"/>
</dbReference>
<dbReference type="InterPro" id="IPR045058">
    <property type="entry name" value="GIMA/IAN/Toc"/>
</dbReference>
<dbReference type="EMBL" id="MRZV01000434">
    <property type="protein sequence ID" value="PIK50079.1"/>
    <property type="molecule type" value="Genomic_DNA"/>
</dbReference>
<dbReference type="Proteomes" id="UP000230750">
    <property type="component" value="Unassembled WGS sequence"/>
</dbReference>
<dbReference type="AlphaFoldDB" id="A0A2G8KQ08"/>
<dbReference type="PROSITE" id="PS51720">
    <property type="entry name" value="G_AIG1"/>
    <property type="match status" value="1"/>
</dbReference>
<dbReference type="InterPro" id="IPR027417">
    <property type="entry name" value="P-loop_NTPase"/>
</dbReference>
<reference evidence="5 6" key="1">
    <citation type="journal article" date="2017" name="PLoS Biol.">
        <title>The sea cucumber genome provides insights into morphological evolution and visceral regeneration.</title>
        <authorList>
            <person name="Zhang X."/>
            <person name="Sun L."/>
            <person name="Yuan J."/>
            <person name="Sun Y."/>
            <person name="Gao Y."/>
            <person name="Zhang L."/>
            <person name="Li S."/>
            <person name="Dai H."/>
            <person name="Hamel J.F."/>
            <person name="Liu C."/>
            <person name="Yu Y."/>
            <person name="Liu S."/>
            <person name="Lin W."/>
            <person name="Guo K."/>
            <person name="Jin S."/>
            <person name="Xu P."/>
            <person name="Storey K.B."/>
            <person name="Huan P."/>
            <person name="Zhang T."/>
            <person name="Zhou Y."/>
            <person name="Zhang J."/>
            <person name="Lin C."/>
            <person name="Li X."/>
            <person name="Xing L."/>
            <person name="Huo D."/>
            <person name="Sun M."/>
            <person name="Wang L."/>
            <person name="Mercier A."/>
            <person name="Li F."/>
            <person name="Yang H."/>
            <person name="Xiang J."/>
        </authorList>
    </citation>
    <scope>NUCLEOTIDE SEQUENCE [LARGE SCALE GENOMIC DNA]</scope>
    <source>
        <strain evidence="5">Shaxun</strain>
        <tissue evidence="5">Muscle</tissue>
    </source>
</reference>
<dbReference type="STRING" id="307972.A0A2G8KQ08"/>
<name>A0A2G8KQ08_STIJA</name>
<dbReference type="InterPro" id="IPR006703">
    <property type="entry name" value="G_AIG1"/>
</dbReference>
<comment type="similarity">
    <text evidence="1">Belongs to the TRAFAC class TrmE-Era-EngA-EngB-Septin-like GTPase superfamily. AIG1/Toc34/Toc159-like paraseptin GTPase family. IAN subfamily.</text>
</comment>
<dbReference type="OrthoDB" id="8954335at2759"/>
<proteinExistence type="inferred from homology"/>
<evidence type="ECO:0000256" key="2">
    <source>
        <dbReference type="ARBA" id="ARBA00022741"/>
    </source>
</evidence>
<evidence type="ECO:0000256" key="1">
    <source>
        <dbReference type="ARBA" id="ARBA00008535"/>
    </source>
</evidence>
<organism evidence="5 6">
    <name type="scientific">Stichopus japonicus</name>
    <name type="common">Sea cucumber</name>
    <dbReference type="NCBI Taxonomy" id="307972"/>
    <lineage>
        <taxon>Eukaryota</taxon>
        <taxon>Metazoa</taxon>
        <taxon>Echinodermata</taxon>
        <taxon>Eleutherozoa</taxon>
        <taxon>Echinozoa</taxon>
        <taxon>Holothuroidea</taxon>
        <taxon>Aspidochirotacea</taxon>
        <taxon>Aspidochirotida</taxon>
        <taxon>Stichopodidae</taxon>
        <taxon>Apostichopus</taxon>
    </lineage>
</organism>
<feature type="domain" description="AIG1-type G" evidence="4">
    <location>
        <begin position="63"/>
        <end position="154"/>
    </location>
</feature>
<dbReference type="Pfam" id="PF04548">
    <property type="entry name" value="AIG1"/>
    <property type="match status" value="1"/>
</dbReference>
<keyword evidence="2" id="KW-0547">Nucleotide-binding</keyword>
<sequence>MASHIRNLYPFLSKDDLNSYQNDQKQLENLNQFRKEDFERKIARFSLSENKSIVENRPKSTARDELRLVIIGKTGQGKSATANTILGKVRCEEDYTASSVTRESRCFTEVVDGRKISAMDTPGLQDTNQSDESILKELARMTTLFPDGCMLLCT</sequence>
<dbReference type="Gene3D" id="3.40.50.300">
    <property type="entry name" value="P-loop containing nucleotide triphosphate hydrolases"/>
    <property type="match status" value="1"/>
</dbReference>